<name>L2FGC7_COLFN</name>
<dbReference type="HOGENOM" id="CLU_015092_5_0_1"/>
<keyword evidence="2" id="KW-1133">Transmembrane helix</keyword>
<dbReference type="Pfam" id="PF11374">
    <property type="entry name" value="DUF3176"/>
    <property type="match status" value="1"/>
</dbReference>
<feature type="compositionally biased region" description="Basic and acidic residues" evidence="1">
    <location>
        <begin position="118"/>
        <end position="133"/>
    </location>
</feature>
<evidence type="ECO:0000256" key="2">
    <source>
        <dbReference type="SAM" id="Phobius"/>
    </source>
</evidence>
<dbReference type="STRING" id="1213859.L2FGC7"/>
<dbReference type="PANTHER" id="PTHR35394:SF5">
    <property type="entry name" value="DUF3176 DOMAIN-CONTAINING PROTEIN"/>
    <property type="match status" value="1"/>
</dbReference>
<accession>L2FGC7</accession>
<protein>
    <submittedName>
        <fullName evidence="3">Uncharacterized protein</fullName>
    </submittedName>
</protein>
<dbReference type="EMBL" id="KB021169">
    <property type="protein sequence ID" value="ELA25250.1"/>
    <property type="molecule type" value="Genomic_DNA"/>
</dbReference>
<feature type="transmembrane region" description="Helical" evidence="2">
    <location>
        <begin position="555"/>
        <end position="577"/>
    </location>
</feature>
<keyword evidence="2" id="KW-0472">Membrane</keyword>
<dbReference type="InterPro" id="IPR021514">
    <property type="entry name" value="DUF3176"/>
</dbReference>
<feature type="compositionally biased region" description="Polar residues" evidence="1">
    <location>
        <begin position="94"/>
        <end position="117"/>
    </location>
</feature>
<feature type="compositionally biased region" description="Polar residues" evidence="1">
    <location>
        <begin position="26"/>
        <end position="51"/>
    </location>
</feature>
<feature type="region of interest" description="Disordered" evidence="1">
    <location>
        <begin position="1"/>
        <end position="55"/>
    </location>
</feature>
<evidence type="ECO:0000256" key="1">
    <source>
        <dbReference type="SAM" id="MobiDB-lite"/>
    </source>
</evidence>
<organism evidence="3">
    <name type="scientific">Colletotrichum fructicola (strain Nara gc5)</name>
    <name type="common">Anthracnose fungus</name>
    <name type="synonym">Colletotrichum gloeosporioides (strain Nara gc5)</name>
    <dbReference type="NCBI Taxonomy" id="1213859"/>
    <lineage>
        <taxon>Eukaryota</taxon>
        <taxon>Fungi</taxon>
        <taxon>Dikarya</taxon>
        <taxon>Ascomycota</taxon>
        <taxon>Pezizomycotina</taxon>
        <taxon>Sordariomycetes</taxon>
        <taxon>Hypocreomycetidae</taxon>
        <taxon>Glomerellales</taxon>
        <taxon>Glomerellaceae</taxon>
        <taxon>Colletotrichum</taxon>
        <taxon>Colletotrichum gloeosporioides species complex</taxon>
    </lineage>
</organism>
<dbReference type="PANTHER" id="PTHR35394">
    <property type="entry name" value="DUF3176 DOMAIN-CONTAINING PROTEIN"/>
    <property type="match status" value="1"/>
</dbReference>
<keyword evidence="2" id="KW-0812">Transmembrane</keyword>
<evidence type="ECO:0000313" key="3">
    <source>
        <dbReference type="EMBL" id="ELA25250.1"/>
    </source>
</evidence>
<sequence>MNEAQKLSAPGVRRKPLPHGAETRHSGSNTDNYPPESQSLTRHQQNTSTHDPSLGLSADDLRFLLDNRDSLEQDRVVAKPSPTPPIMTPSSATESISATSGLSNQLTETPKATTNGRSKQETTDGNDDKISERIHDEPKSWGITLLAWWQELLLCFASIALVATLAGVLLHFDNQGLPQWPLGLTLNTVVALLSTLARAAFPIPVAESISQLKWLWYRKERSLNDFQDFDKASRGAWGAIQLVKTTKGWSPGIISMVLLVTSVLTSTLTQSTVTYPTQLHMNPLFDNGVYSGLHHSYDQEFPFEQPRCPTTECRWNDFSSLGLCVKTTNITDSFNVTYKEGRASGQGPLANLTQAHLKITQMPFDKPRNRSVYLVNKSNLTYFLGNQTANKIGAMEILFYYCVQRFKVSIENNIASRTIVSTSADRKDDFYEYMNGTRIKFDALKIPEEPGTFYPLTPVMTLVLNVSLTAAFNNTYYETWEREYGHIRGLASTRYFNVLNLVRNEDAALGEDLLGDAIRNITNNVARGVTATFFDPSTNVTGEAYVTETYVFVRWGWLAFISAQVLLSILLVGVAIIQTRQAGLGVAKSSILPSFFAINSQDKHALEQEGTRSIQQKEMESMIQNKSGAGWRLGLTERGWILKR</sequence>
<proteinExistence type="predicted"/>
<reference evidence="3" key="1">
    <citation type="submission" date="2012-08" db="EMBL/GenBank/DDBJ databases">
        <title>Genome analysis of Colletotrichum orbiculare and Colletotrichum fructicola.</title>
        <authorList>
            <person name="Gan P.H.P."/>
            <person name="Ikeda K."/>
            <person name="Irieda H."/>
            <person name="Narusaka M."/>
            <person name="O'Connell R.J."/>
            <person name="Narusaka Y."/>
            <person name="Takano Y."/>
            <person name="Kubo Y."/>
            <person name="Shirasu K."/>
        </authorList>
    </citation>
    <scope>NUCLEOTIDE SEQUENCE</scope>
    <source>
        <strain evidence="3">Nara gc5</strain>
    </source>
</reference>
<gene>
    <name evidence="3" type="ORF">CGGC5_1889</name>
</gene>
<feature type="region of interest" description="Disordered" evidence="1">
    <location>
        <begin position="73"/>
        <end position="133"/>
    </location>
</feature>
<dbReference type="AlphaFoldDB" id="L2FGC7"/>